<evidence type="ECO:0000313" key="5">
    <source>
        <dbReference type="Proteomes" id="UP000027088"/>
    </source>
</evidence>
<gene>
    <name evidence="4" type="ORF">MCFN_01260</name>
</gene>
<dbReference type="eggNOG" id="COG3638">
    <property type="taxonomic scope" value="Bacteria"/>
</dbReference>
<name>A0A059XQT5_9BACT</name>
<dbReference type="GO" id="GO:0022857">
    <property type="term" value="F:transmembrane transporter activity"/>
    <property type="evidence" value="ECO:0007669"/>
    <property type="project" value="TreeGrafter"/>
</dbReference>
<dbReference type="SUPFAM" id="SSF52540">
    <property type="entry name" value="P-loop containing nucleoside triphosphate hydrolases"/>
    <property type="match status" value="1"/>
</dbReference>
<dbReference type="InterPro" id="IPR003439">
    <property type="entry name" value="ABC_transporter-like_ATP-bd"/>
</dbReference>
<dbReference type="Gene3D" id="3.40.50.300">
    <property type="entry name" value="P-loop containing nucleotide triphosphate hydrolases"/>
    <property type="match status" value="1"/>
</dbReference>
<dbReference type="SMART" id="SM00382">
    <property type="entry name" value="AAA"/>
    <property type="match status" value="1"/>
</dbReference>
<dbReference type="PROSITE" id="PS50893">
    <property type="entry name" value="ABC_TRANSPORTER_2"/>
    <property type="match status" value="1"/>
</dbReference>
<keyword evidence="2 4" id="KW-0067">ATP-binding</keyword>
<dbReference type="RefSeq" id="WP_038561404.1">
    <property type="nucleotide sequence ID" value="NZ_CP007521.1"/>
</dbReference>
<dbReference type="KEGG" id="mcr:MCFN_01260"/>
<dbReference type="PROSITE" id="PS00211">
    <property type="entry name" value="ABC_TRANSPORTER_1"/>
    <property type="match status" value="1"/>
</dbReference>
<dbReference type="InterPro" id="IPR003593">
    <property type="entry name" value="AAA+_ATPase"/>
</dbReference>
<dbReference type="AlphaFoldDB" id="A0A059XQT5"/>
<protein>
    <submittedName>
        <fullName evidence="4">ABC transporter ATP-binding protein</fullName>
    </submittedName>
</protein>
<evidence type="ECO:0000313" key="4">
    <source>
        <dbReference type="EMBL" id="AIA29400.1"/>
    </source>
</evidence>
<dbReference type="PANTHER" id="PTHR24220">
    <property type="entry name" value="IMPORT ATP-BINDING PROTEIN"/>
    <property type="match status" value="1"/>
</dbReference>
<organism evidence="4 5">
    <name type="scientific">Mycoplasmopsis californica</name>
    <dbReference type="NCBI Taxonomy" id="2113"/>
    <lineage>
        <taxon>Bacteria</taxon>
        <taxon>Bacillati</taxon>
        <taxon>Mycoplasmatota</taxon>
        <taxon>Mycoplasmoidales</taxon>
        <taxon>Metamycoplasmataceae</taxon>
        <taxon>Mycoplasmopsis</taxon>
    </lineage>
</organism>
<dbReference type="InterPro" id="IPR015854">
    <property type="entry name" value="ABC_transpr_LolD-like"/>
</dbReference>
<proteinExistence type="predicted"/>
<dbReference type="GO" id="GO:0005524">
    <property type="term" value="F:ATP binding"/>
    <property type="evidence" value="ECO:0007669"/>
    <property type="project" value="UniProtKB-KW"/>
</dbReference>
<feature type="domain" description="ABC transporter" evidence="3">
    <location>
        <begin position="8"/>
        <end position="250"/>
    </location>
</feature>
<dbReference type="InterPro" id="IPR027417">
    <property type="entry name" value="P-loop_NTPase"/>
</dbReference>
<dbReference type="Proteomes" id="UP000027088">
    <property type="component" value="Chromosome"/>
</dbReference>
<keyword evidence="1" id="KW-0547">Nucleotide-binding</keyword>
<reference evidence="4 5" key="1">
    <citation type="journal article" date="2014" name="Genome Announc.">
        <title>Complete Genome Sequence of the Bovine Mastitis Pathogen Mycoplasma californicum Strain ST-6T (ATCC 33461T).</title>
        <authorList>
            <person name="Calcutt M.J."/>
            <person name="Foecking M.F."/>
            <person name="Fox L.K."/>
        </authorList>
    </citation>
    <scope>NUCLEOTIDE SEQUENCE [LARGE SCALE GENOMIC DNA]</scope>
    <source>
        <strain evidence="4 5">ST-6</strain>
    </source>
</reference>
<dbReference type="Pfam" id="PF00005">
    <property type="entry name" value="ABC_tran"/>
    <property type="match status" value="1"/>
</dbReference>
<dbReference type="InterPro" id="IPR017871">
    <property type="entry name" value="ABC_transporter-like_CS"/>
</dbReference>
<evidence type="ECO:0000256" key="1">
    <source>
        <dbReference type="ARBA" id="ARBA00022741"/>
    </source>
</evidence>
<keyword evidence="5" id="KW-1185">Reference proteome</keyword>
<dbReference type="GO" id="GO:0005886">
    <property type="term" value="C:plasma membrane"/>
    <property type="evidence" value="ECO:0007669"/>
    <property type="project" value="TreeGrafter"/>
</dbReference>
<dbReference type="GO" id="GO:0016887">
    <property type="term" value="F:ATP hydrolysis activity"/>
    <property type="evidence" value="ECO:0007669"/>
    <property type="project" value="InterPro"/>
</dbReference>
<evidence type="ECO:0000259" key="3">
    <source>
        <dbReference type="PROSITE" id="PS50893"/>
    </source>
</evidence>
<dbReference type="EMBL" id="CP007521">
    <property type="protein sequence ID" value="AIA29400.1"/>
    <property type="molecule type" value="Genomic_DNA"/>
</dbReference>
<evidence type="ECO:0000256" key="2">
    <source>
        <dbReference type="ARBA" id="ARBA00022840"/>
    </source>
</evidence>
<accession>A0A059XQT5</accession>
<sequence>MNKNIIELNSVNLQYKTSQNSVLSNLNLQIQPGEMVAVVGPSGIGKSTLFKALVRAVNVQNGTIKLFGKNIYDCDRNQWKKIIKKIGFLTQKPNLINTEDVYDNIKRNYVDYKNFIFKIFSIIANDQKIKIFEILDSLGILDKAFYRVSELSGGQQQRIEIAKLLIRDVDIVLADEPTSNLDNQTSEEVLTLLKKMNKMQKTILVITHDLSFIKTHFNRVIVINNSTITIDKKTSEIEEWELKKAIQKTT</sequence>